<evidence type="ECO:0000313" key="3">
    <source>
        <dbReference type="EMBL" id="WBW72118.1"/>
    </source>
</evidence>
<dbReference type="Proteomes" id="UP001212411">
    <property type="component" value="Chromosome 1"/>
</dbReference>
<dbReference type="AlphaFoldDB" id="A0AAE9WA21"/>
<accession>A0AAE9WA21</accession>
<protein>
    <submittedName>
        <fullName evidence="3">Urease accessory protein UreD</fullName>
    </submittedName>
</protein>
<evidence type="ECO:0000313" key="4">
    <source>
        <dbReference type="Proteomes" id="UP001212411"/>
    </source>
</evidence>
<gene>
    <name evidence="3" type="primary">ure4</name>
    <name evidence="3" type="ORF">SOMG_01943</name>
</gene>
<dbReference type="HAMAP" id="MF_01384">
    <property type="entry name" value="UreD"/>
    <property type="match status" value="1"/>
</dbReference>
<dbReference type="EMBL" id="CP115611">
    <property type="protein sequence ID" value="WBW72118.1"/>
    <property type="molecule type" value="Genomic_DNA"/>
</dbReference>
<dbReference type="KEGG" id="som:SOMG_01943"/>
<organism evidence="3 4">
    <name type="scientific">Schizosaccharomyces osmophilus</name>
    <dbReference type="NCBI Taxonomy" id="2545709"/>
    <lineage>
        <taxon>Eukaryota</taxon>
        <taxon>Fungi</taxon>
        <taxon>Dikarya</taxon>
        <taxon>Ascomycota</taxon>
        <taxon>Taphrinomycotina</taxon>
        <taxon>Schizosaccharomycetes</taxon>
        <taxon>Schizosaccharomycetales</taxon>
        <taxon>Schizosaccharomycetaceae</taxon>
        <taxon>Schizosaccharomyces</taxon>
    </lineage>
</organism>
<sequence>MASKEGEFRIECINNVHYVTHMFCKYPLKLLSVNTKLDFAILYILSYGGGLVSGDQVALKIHVGKDATLCIQTQGSTKVYKETRVGKITRQLMDVHIASNATCLLLQDPVQPFGSSNYMQIQNFTLEDSSSSLALLDWTLQGRSHMGERWSMKSYTSKNIIKSGLDDKSKFFVLLRDTLQLINEPGLHIGSKADRMNNFECVGSLYLVGPKFEATKKGILEYYKNVESRMGKTISLHEQPNAFWTACELRSVTIVKFASYSTEKAREFLLQLFKDFAPDIHREALRAFWY</sequence>
<reference evidence="3 4" key="1">
    <citation type="journal article" date="2023" name="G3 (Bethesda)">
        <title>A high-quality reference genome for the fission yeast Schizosaccharomyces osmophilus.</title>
        <authorList>
            <person name="Jia G.S."/>
            <person name="Zhang W.C."/>
            <person name="Liang Y."/>
            <person name="Liu X.H."/>
            <person name="Rhind N."/>
            <person name="Pidoux A."/>
            <person name="Brysch-Herzberg M."/>
            <person name="Du L.L."/>
        </authorList>
    </citation>
    <scope>NUCLEOTIDE SEQUENCE [LARGE SCALE GENOMIC DNA]</scope>
    <source>
        <strain evidence="3 4">CBS 15793</strain>
    </source>
</reference>
<dbReference type="GeneID" id="80875425"/>
<keyword evidence="2" id="KW-0143">Chaperone</keyword>
<evidence type="ECO:0000256" key="1">
    <source>
        <dbReference type="ARBA" id="ARBA00007177"/>
    </source>
</evidence>
<keyword evidence="4" id="KW-1185">Reference proteome</keyword>
<dbReference type="InterPro" id="IPR002669">
    <property type="entry name" value="UreD"/>
</dbReference>
<dbReference type="PANTHER" id="PTHR33643:SF1">
    <property type="entry name" value="UREASE ACCESSORY PROTEIN D"/>
    <property type="match status" value="1"/>
</dbReference>
<name>A0AAE9WA21_9SCHI</name>
<dbReference type="GO" id="GO:0016151">
    <property type="term" value="F:nickel cation binding"/>
    <property type="evidence" value="ECO:0007669"/>
    <property type="project" value="InterPro"/>
</dbReference>
<dbReference type="RefSeq" id="XP_056036361.1">
    <property type="nucleotide sequence ID" value="XM_056180736.1"/>
</dbReference>
<proteinExistence type="inferred from homology"/>
<comment type="similarity">
    <text evidence="1">Belongs to the UreD family.</text>
</comment>
<dbReference type="Pfam" id="PF01774">
    <property type="entry name" value="UreD"/>
    <property type="match status" value="1"/>
</dbReference>
<dbReference type="PANTHER" id="PTHR33643">
    <property type="entry name" value="UREASE ACCESSORY PROTEIN D"/>
    <property type="match status" value="1"/>
</dbReference>
<evidence type="ECO:0000256" key="2">
    <source>
        <dbReference type="ARBA" id="ARBA00023186"/>
    </source>
</evidence>